<reference evidence="1" key="1">
    <citation type="submission" date="2019-04" db="EMBL/GenBank/DDBJ databases">
        <title>Genome assembly of Zosterops borbonicus 15179.</title>
        <authorList>
            <person name="Leroy T."/>
            <person name="Anselmetti Y."/>
            <person name="Tilak M.-K."/>
            <person name="Nabholz B."/>
        </authorList>
    </citation>
    <scope>NUCLEOTIDE SEQUENCE</scope>
    <source>
        <strain evidence="1">HGM_15179</strain>
        <tissue evidence="1">Muscle</tissue>
    </source>
</reference>
<dbReference type="AlphaFoldDB" id="A0A8K1LUN0"/>
<name>A0A8K1LUN0_9PASS</name>
<dbReference type="EMBL" id="SWJQ01000015">
    <property type="protein sequence ID" value="TRZ26268.1"/>
    <property type="molecule type" value="Genomic_DNA"/>
</dbReference>
<dbReference type="Proteomes" id="UP000796761">
    <property type="component" value="Unassembled WGS sequence"/>
</dbReference>
<gene>
    <name evidence="1" type="ORF">HGM15179_000880</name>
</gene>
<proteinExistence type="predicted"/>
<organism evidence="1 2">
    <name type="scientific">Zosterops borbonicus</name>
    <dbReference type="NCBI Taxonomy" id="364589"/>
    <lineage>
        <taxon>Eukaryota</taxon>
        <taxon>Metazoa</taxon>
        <taxon>Chordata</taxon>
        <taxon>Craniata</taxon>
        <taxon>Vertebrata</taxon>
        <taxon>Euteleostomi</taxon>
        <taxon>Archelosauria</taxon>
        <taxon>Archosauria</taxon>
        <taxon>Dinosauria</taxon>
        <taxon>Saurischia</taxon>
        <taxon>Theropoda</taxon>
        <taxon>Coelurosauria</taxon>
        <taxon>Aves</taxon>
        <taxon>Neognathae</taxon>
        <taxon>Neoaves</taxon>
        <taxon>Telluraves</taxon>
        <taxon>Australaves</taxon>
        <taxon>Passeriformes</taxon>
        <taxon>Sylvioidea</taxon>
        <taxon>Zosteropidae</taxon>
        <taxon>Zosterops</taxon>
    </lineage>
</organism>
<keyword evidence="2" id="KW-1185">Reference proteome</keyword>
<comment type="caution">
    <text evidence="1">The sequence shown here is derived from an EMBL/GenBank/DDBJ whole genome shotgun (WGS) entry which is preliminary data.</text>
</comment>
<protein>
    <submittedName>
        <fullName evidence="1">Uncharacterized protein</fullName>
    </submittedName>
</protein>
<accession>A0A8K1LUN0</accession>
<evidence type="ECO:0000313" key="1">
    <source>
        <dbReference type="EMBL" id="TRZ26268.1"/>
    </source>
</evidence>
<evidence type="ECO:0000313" key="2">
    <source>
        <dbReference type="Proteomes" id="UP000796761"/>
    </source>
</evidence>
<sequence length="123" mass="13806">MTYDHDWSWDHKAAMKHMDITVSDFCQSKVSSQERQDKEVLYSSNELCCPPLDLVNVFPVLVTPELDGPSKVMHLPTQQKGRMVVFKYDEHLVELLRACLAQGAAHKAACCLPQLKTCGEAAT</sequence>